<reference evidence="8 9" key="1">
    <citation type="submission" date="2016-07" db="EMBL/GenBank/DDBJ databases">
        <title>Pervasive Adenine N6-methylation of Active Genes in Fungi.</title>
        <authorList>
            <consortium name="DOE Joint Genome Institute"/>
            <person name="Mondo S.J."/>
            <person name="Dannebaum R.O."/>
            <person name="Kuo R.C."/>
            <person name="Labutti K."/>
            <person name="Haridas S."/>
            <person name="Kuo A."/>
            <person name="Salamov A."/>
            <person name="Ahrendt S.R."/>
            <person name="Lipzen A."/>
            <person name="Sullivan W."/>
            <person name="Andreopoulos W.B."/>
            <person name="Clum A."/>
            <person name="Lindquist E."/>
            <person name="Daum C."/>
            <person name="Ramamoorthy G.K."/>
            <person name="Gryganskyi A."/>
            <person name="Culley D."/>
            <person name="Magnuson J.K."/>
            <person name="James T.Y."/>
            <person name="O'Malley M.A."/>
            <person name="Stajich J.E."/>
            <person name="Spatafora J.W."/>
            <person name="Visel A."/>
            <person name="Grigoriev I.V."/>
        </authorList>
    </citation>
    <scope>NUCLEOTIDE SEQUENCE [LARGE SCALE GENOMIC DNA]</scope>
    <source>
        <strain evidence="8 9">CBS 115471</strain>
    </source>
</reference>
<dbReference type="GO" id="GO:0016020">
    <property type="term" value="C:membrane"/>
    <property type="evidence" value="ECO:0007669"/>
    <property type="project" value="UniProtKB-SubCell"/>
</dbReference>
<evidence type="ECO:0000256" key="2">
    <source>
        <dbReference type="ARBA" id="ARBA00022692"/>
    </source>
</evidence>
<feature type="domain" description="Rhodopsin" evidence="7">
    <location>
        <begin position="50"/>
        <end position="284"/>
    </location>
</feature>
<keyword evidence="3 6" id="KW-1133">Transmembrane helix</keyword>
<proteinExistence type="inferred from homology"/>
<feature type="transmembrane region" description="Helical" evidence="6">
    <location>
        <begin position="145"/>
        <end position="163"/>
    </location>
</feature>
<evidence type="ECO:0000256" key="6">
    <source>
        <dbReference type="SAM" id="Phobius"/>
    </source>
</evidence>
<evidence type="ECO:0000256" key="3">
    <source>
        <dbReference type="ARBA" id="ARBA00022989"/>
    </source>
</evidence>
<gene>
    <name evidence="8" type="ORF">BCR34DRAFT_338650</name>
</gene>
<evidence type="ECO:0000256" key="5">
    <source>
        <dbReference type="ARBA" id="ARBA00038359"/>
    </source>
</evidence>
<feature type="transmembrane region" description="Helical" evidence="6">
    <location>
        <begin position="66"/>
        <end position="88"/>
    </location>
</feature>
<keyword evidence="9" id="KW-1185">Reference proteome</keyword>
<evidence type="ECO:0000313" key="9">
    <source>
        <dbReference type="Proteomes" id="UP000193144"/>
    </source>
</evidence>
<comment type="similarity">
    <text evidence="5">Belongs to the SAT4 family.</text>
</comment>
<dbReference type="Proteomes" id="UP000193144">
    <property type="component" value="Unassembled WGS sequence"/>
</dbReference>
<accession>A0A1Y1ZM24</accession>
<dbReference type="PANTHER" id="PTHR33048">
    <property type="entry name" value="PTH11-LIKE INTEGRAL MEMBRANE PROTEIN (AFU_ORTHOLOGUE AFUA_5G11245)"/>
    <property type="match status" value="1"/>
</dbReference>
<keyword evidence="2 6" id="KW-0812">Transmembrane</keyword>
<comment type="subcellular location">
    <subcellularLocation>
        <location evidence="1">Membrane</location>
        <topology evidence="1">Multi-pass membrane protein</topology>
    </subcellularLocation>
</comment>
<dbReference type="InterPro" id="IPR049326">
    <property type="entry name" value="Rhodopsin_dom_fungi"/>
</dbReference>
<dbReference type="OrthoDB" id="5342292at2759"/>
<organism evidence="8 9">
    <name type="scientific">Clohesyomyces aquaticus</name>
    <dbReference type="NCBI Taxonomy" id="1231657"/>
    <lineage>
        <taxon>Eukaryota</taxon>
        <taxon>Fungi</taxon>
        <taxon>Dikarya</taxon>
        <taxon>Ascomycota</taxon>
        <taxon>Pezizomycotina</taxon>
        <taxon>Dothideomycetes</taxon>
        <taxon>Pleosporomycetidae</taxon>
        <taxon>Pleosporales</taxon>
        <taxon>Lindgomycetaceae</taxon>
        <taxon>Clohesyomyces</taxon>
    </lineage>
</organism>
<keyword evidence="4 6" id="KW-0472">Membrane</keyword>
<dbReference type="InterPro" id="IPR052337">
    <property type="entry name" value="SAT4-like"/>
</dbReference>
<dbReference type="PANTHER" id="PTHR33048:SF108">
    <property type="entry name" value="INTEGRAL MEMBRANE PROTEIN"/>
    <property type="match status" value="1"/>
</dbReference>
<dbReference type="STRING" id="1231657.A0A1Y1ZM24"/>
<evidence type="ECO:0000256" key="4">
    <source>
        <dbReference type="ARBA" id="ARBA00023136"/>
    </source>
</evidence>
<feature type="transmembrane region" description="Helical" evidence="6">
    <location>
        <begin position="264"/>
        <end position="286"/>
    </location>
</feature>
<dbReference type="EMBL" id="MCFA01000067">
    <property type="protein sequence ID" value="ORY10885.1"/>
    <property type="molecule type" value="Genomic_DNA"/>
</dbReference>
<evidence type="ECO:0000259" key="7">
    <source>
        <dbReference type="Pfam" id="PF20684"/>
    </source>
</evidence>
<feature type="transmembrane region" description="Helical" evidence="6">
    <location>
        <begin position="225"/>
        <end position="244"/>
    </location>
</feature>
<sequence>MPPNPRAPEWGHSAPEWGQSHPGDLEHTLSITNIVLQAVLFALGSASVAIRTYVRAKIVQQLGLEDVLAIAGFLLAASYSVVCSALRFWGGGKHQWHVHPGQISNFRITMYVTMLVYGPCAFCIKAAILLFLVRVFAPIKRAVKSLHVFIGVMLAYYTMALLLKSQICRPIQKFWNQDLDGRCLNQQALLLGDAAVSVLSDLTILIAPIPLALNLMVTSSRKLKIIAVFGAGGVVCIFSVARFVEIAREGNSKNQTFVFARMNIYAMIEIYVGLIALSMPVMPAFWKQVIRPKLRRRPMRYTTSYTGDTNGSMLTTIGAQSNESFSRRAQLGGSGQALITEITLPSKTLTRPMRIGTSCTVSTDLPRRDSMQSTEDGAILKTVEVRRTYD</sequence>
<protein>
    <recommendedName>
        <fullName evidence="7">Rhodopsin domain-containing protein</fullName>
    </recommendedName>
</protein>
<feature type="transmembrane region" description="Helical" evidence="6">
    <location>
        <begin position="194"/>
        <end position="213"/>
    </location>
</feature>
<evidence type="ECO:0000256" key="1">
    <source>
        <dbReference type="ARBA" id="ARBA00004141"/>
    </source>
</evidence>
<dbReference type="Pfam" id="PF20684">
    <property type="entry name" value="Fung_rhodopsin"/>
    <property type="match status" value="1"/>
</dbReference>
<dbReference type="AlphaFoldDB" id="A0A1Y1ZM24"/>
<evidence type="ECO:0000313" key="8">
    <source>
        <dbReference type="EMBL" id="ORY10885.1"/>
    </source>
</evidence>
<name>A0A1Y1ZM24_9PLEO</name>
<feature type="transmembrane region" description="Helical" evidence="6">
    <location>
        <begin position="34"/>
        <end position="54"/>
    </location>
</feature>
<feature type="transmembrane region" description="Helical" evidence="6">
    <location>
        <begin position="108"/>
        <end position="133"/>
    </location>
</feature>
<comment type="caution">
    <text evidence="8">The sequence shown here is derived from an EMBL/GenBank/DDBJ whole genome shotgun (WGS) entry which is preliminary data.</text>
</comment>